<gene>
    <name evidence="2" type="ORF">FA13DRAFT_1753782</name>
</gene>
<feature type="transmembrane region" description="Helical" evidence="1">
    <location>
        <begin position="396"/>
        <end position="415"/>
    </location>
</feature>
<keyword evidence="1" id="KW-1133">Transmembrane helix</keyword>
<protein>
    <submittedName>
        <fullName evidence="2">Uncharacterized protein</fullName>
    </submittedName>
</protein>
<comment type="caution">
    <text evidence="2">The sequence shown here is derived from an EMBL/GenBank/DDBJ whole genome shotgun (WGS) entry which is preliminary data.</text>
</comment>
<keyword evidence="3" id="KW-1185">Reference proteome</keyword>
<proteinExistence type="predicted"/>
<dbReference type="Proteomes" id="UP000298030">
    <property type="component" value="Unassembled WGS sequence"/>
</dbReference>
<sequence>MSSERISQSPLEAQVNEKVTVEVSVGSLYPILPQQTGRYNVAQSQAPACCSRRWNVYGSSHTFQWSAYTHPEGQVYFGRSGDSSLRVVTDSYLYKPEVAEKLVSWVQIIEKEAEALNFNVSESLEDEDCNYYFADHVARTLFWLDDYETSALGLLPVVSPSHLKLQLEEHYWTHVEYHSMHGFGFHSNVVEEAISDLISGCGDHLTSNTSTFPYSREECKAFLDMLVPARDRPLNGRILSLTARILNVIASNRYFTHYGQEQARFGDSTAEAGPTWANTVASTLTFHSQDFFVDRLNTIFTDNYVYAVDWKQFVKQSMNKWKFAFVQSIALLALHIFAFFLPVSLPLAMASAGSLGLSIVASAILINRHQDMEDSTASEGHAYLCKNLSKQWKFQHLALAFALPQALSLWGLFLMSTQVVTFLQPQHILILSAVSILFSIASVSRSMFVKSRKATSVPPQETSEKSLV</sequence>
<evidence type="ECO:0000256" key="1">
    <source>
        <dbReference type="SAM" id="Phobius"/>
    </source>
</evidence>
<evidence type="ECO:0000313" key="2">
    <source>
        <dbReference type="EMBL" id="TEB34147.1"/>
    </source>
</evidence>
<evidence type="ECO:0000313" key="3">
    <source>
        <dbReference type="Proteomes" id="UP000298030"/>
    </source>
</evidence>
<name>A0A4Y7TIX8_COPMI</name>
<keyword evidence="1" id="KW-0812">Transmembrane</keyword>
<dbReference type="OrthoDB" id="2674421at2759"/>
<reference evidence="2 3" key="1">
    <citation type="journal article" date="2019" name="Nat. Ecol. Evol.">
        <title>Megaphylogeny resolves global patterns of mushroom evolution.</title>
        <authorList>
            <person name="Varga T."/>
            <person name="Krizsan K."/>
            <person name="Foldi C."/>
            <person name="Dima B."/>
            <person name="Sanchez-Garcia M."/>
            <person name="Sanchez-Ramirez S."/>
            <person name="Szollosi G.J."/>
            <person name="Szarkandi J.G."/>
            <person name="Papp V."/>
            <person name="Albert L."/>
            <person name="Andreopoulos W."/>
            <person name="Angelini C."/>
            <person name="Antonin V."/>
            <person name="Barry K.W."/>
            <person name="Bougher N.L."/>
            <person name="Buchanan P."/>
            <person name="Buyck B."/>
            <person name="Bense V."/>
            <person name="Catcheside P."/>
            <person name="Chovatia M."/>
            <person name="Cooper J."/>
            <person name="Damon W."/>
            <person name="Desjardin D."/>
            <person name="Finy P."/>
            <person name="Geml J."/>
            <person name="Haridas S."/>
            <person name="Hughes K."/>
            <person name="Justo A."/>
            <person name="Karasinski D."/>
            <person name="Kautmanova I."/>
            <person name="Kiss B."/>
            <person name="Kocsube S."/>
            <person name="Kotiranta H."/>
            <person name="LaButti K.M."/>
            <person name="Lechner B.E."/>
            <person name="Liimatainen K."/>
            <person name="Lipzen A."/>
            <person name="Lukacs Z."/>
            <person name="Mihaltcheva S."/>
            <person name="Morgado L.N."/>
            <person name="Niskanen T."/>
            <person name="Noordeloos M.E."/>
            <person name="Ohm R.A."/>
            <person name="Ortiz-Santana B."/>
            <person name="Ovrebo C."/>
            <person name="Racz N."/>
            <person name="Riley R."/>
            <person name="Savchenko A."/>
            <person name="Shiryaev A."/>
            <person name="Soop K."/>
            <person name="Spirin V."/>
            <person name="Szebenyi C."/>
            <person name="Tomsovsky M."/>
            <person name="Tulloss R.E."/>
            <person name="Uehling J."/>
            <person name="Grigoriev I.V."/>
            <person name="Vagvolgyi C."/>
            <person name="Papp T."/>
            <person name="Martin F.M."/>
            <person name="Miettinen O."/>
            <person name="Hibbett D.S."/>
            <person name="Nagy L.G."/>
        </authorList>
    </citation>
    <scope>NUCLEOTIDE SEQUENCE [LARGE SCALE GENOMIC DNA]</scope>
    <source>
        <strain evidence="2 3">FP101781</strain>
    </source>
</reference>
<dbReference type="AlphaFoldDB" id="A0A4Y7TIX8"/>
<accession>A0A4Y7TIX8</accession>
<feature type="transmembrane region" description="Helical" evidence="1">
    <location>
        <begin position="427"/>
        <end position="444"/>
    </location>
</feature>
<keyword evidence="1" id="KW-0472">Membrane</keyword>
<organism evidence="2 3">
    <name type="scientific">Coprinellus micaceus</name>
    <name type="common">Glistening ink-cap mushroom</name>
    <name type="synonym">Coprinus micaceus</name>
    <dbReference type="NCBI Taxonomy" id="71717"/>
    <lineage>
        <taxon>Eukaryota</taxon>
        <taxon>Fungi</taxon>
        <taxon>Dikarya</taxon>
        <taxon>Basidiomycota</taxon>
        <taxon>Agaricomycotina</taxon>
        <taxon>Agaricomycetes</taxon>
        <taxon>Agaricomycetidae</taxon>
        <taxon>Agaricales</taxon>
        <taxon>Agaricineae</taxon>
        <taxon>Psathyrellaceae</taxon>
        <taxon>Coprinellus</taxon>
    </lineage>
</organism>
<feature type="transmembrane region" description="Helical" evidence="1">
    <location>
        <begin position="321"/>
        <end position="341"/>
    </location>
</feature>
<dbReference type="EMBL" id="QPFP01000010">
    <property type="protein sequence ID" value="TEB34147.1"/>
    <property type="molecule type" value="Genomic_DNA"/>
</dbReference>
<feature type="transmembrane region" description="Helical" evidence="1">
    <location>
        <begin position="347"/>
        <end position="366"/>
    </location>
</feature>